<dbReference type="AlphaFoldDB" id="A0AA92TNM5"/>
<comment type="caution">
    <text evidence="1">The sequence shown here is derived from an EMBL/GenBank/DDBJ whole genome shotgun (WGS) entry which is preliminary data.</text>
</comment>
<name>A0AA92TNM5_9BACT</name>
<dbReference type="EMBL" id="QRVN01000001">
    <property type="protein sequence ID" value="RGS49048.1"/>
    <property type="molecule type" value="Genomic_DNA"/>
</dbReference>
<reference evidence="1 2" key="1">
    <citation type="submission" date="2018-08" db="EMBL/GenBank/DDBJ databases">
        <title>A genome reference for cultivated species of the human gut microbiota.</title>
        <authorList>
            <person name="Zou Y."/>
            <person name="Xue W."/>
            <person name="Luo G."/>
        </authorList>
    </citation>
    <scope>NUCLEOTIDE SEQUENCE [LARGE SCALE GENOMIC DNA]</scope>
    <source>
        <strain evidence="1 2">AF22-1</strain>
    </source>
</reference>
<evidence type="ECO:0000313" key="1">
    <source>
        <dbReference type="EMBL" id="RGS49048.1"/>
    </source>
</evidence>
<evidence type="ECO:0000313" key="2">
    <source>
        <dbReference type="Proteomes" id="UP000286113"/>
    </source>
</evidence>
<protein>
    <submittedName>
        <fullName evidence="1">Uncharacterized protein</fullName>
    </submittedName>
</protein>
<proteinExistence type="predicted"/>
<gene>
    <name evidence="1" type="ORF">DWX90_00920</name>
</gene>
<organism evidence="1 2">
    <name type="scientific">Segatella copri</name>
    <dbReference type="NCBI Taxonomy" id="165179"/>
    <lineage>
        <taxon>Bacteria</taxon>
        <taxon>Pseudomonadati</taxon>
        <taxon>Bacteroidota</taxon>
        <taxon>Bacteroidia</taxon>
        <taxon>Bacteroidales</taxon>
        <taxon>Prevotellaceae</taxon>
        <taxon>Segatella</taxon>
    </lineage>
</organism>
<sequence length="117" mass="13278">MNSFVNLFKLIGMKQKEIIWKEISILNCSANAYPSGKPYKKLMLQGKVFPTTKEQAIAFVSMGCLLGILNSEDVKVVEKVLNKHGLKGEYKYVCCKQYVKLINNSMLDSSLKKEYGF</sequence>
<dbReference type="Proteomes" id="UP000286113">
    <property type="component" value="Unassembled WGS sequence"/>
</dbReference>
<accession>A0AA92TNM5</accession>